<gene>
    <name evidence="5" type="ORF">PACLA_8A038464</name>
</gene>
<dbReference type="AlphaFoldDB" id="A0A7D9KF25"/>
<comment type="subcellular location">
    <subcellularLocation>
        <location evidence="1">Nucleus</location>
        <location evidence="1">Nucleolus</location>
    </subcellularLocation>
</comment>
<organism evidence="5 6">
    <name type="scientific">Paramuricea clavata</name>
    <name type="common">Red gorgonian</name>
    <name type="synonym">Violescent sea-whip</name>
    <dbReference type="NCBI Taxonomy" id="317549"/>
    <lineage>
        <taxon>Eukaryota</taxon>
        <taxon>Metazoa</taxon>
        <taxon>Cnidaria</taxon>
        <taxon>Anthozoa</taxon>
        <taxon>Octocorallia</taxon>
        <taxon>Malacalcyonacea</taxon>
        <taxon>Plexauridae</taxon>
        <taxon>Paramuricea</taxon>
    </lineage>
</organism>
<protein>
    <submittedName>
        <fullName evidence="5">Nucleolar GTP-binding 1</fullName>
    </submittedName>
</protein>
<dbReference type="Gene3D" id="3.40.50.300">
    <property type="entry name" value="P-loop containing nucleotide triphosphate hydrolases"/>
    <property type="match status" value="1"/>
</dbReference>
<proteinExistence type="predicted"/>
<dbReference type="OrthoDB" id="415015at2759"/>
<keyword evidence="2" id="KW-0690">Ribosome biogenesis</keyword>
<dbReference type="InterPro" id="IPR012973">
    <property type="entry name" value="NOG_C"/>
</dbReference>
<reference evidence="5" key="1">
    <citation type="submission" date="2020-04" db="EMBL/GenBank/DDBJ databases">
        <authorList>
            <person name="Alioto T."/>
            <person name="Alioto T."/>
            <person name="Gomez Garrido J."/>
        </authorList>
    </citation>
    <scope>NUCLEOTIDE SEQUENCE</scope>
    <source>
        <strain evidence="5">A484AB</strain>
    </source>
</reference>
<dbReference type="InterPro" id="IPR027417">
    <property type="entry name" value="P-loop_NTPase"/>
</dbReference>
<dbReference type="Pfam" id="PF06858">
    <property type="entry name" value="NOG1"/>
    <property type="match status" value="1"/>
</dbReference>
<dbReference type="InterPro" id="IPR010674">
    <property type="entry name" value="NOG1_Rossman_fold_dom"/>
</dbReference>
<feature type="non-terminal residue" evidence="5">
    <location>
        <position position="1"/>
    </location>
</feature>
<evidence type="ECO:0000256" key="1">
    <source>
        <dbReference type="ARBA" id="ARBA00004604"/>
    </source>
</evidence>
<accession>A0A7D9KF25</accession>
<keyword evidence="6" id="KW-1185">Reference proteome</keyword>
<dbReference type="PANTHER" id="PTHR45759">
    <property type="entry name" value="NUCLEOLAR GTP-BINDING PROTEIN 1"/>
    <property type="match status" value="1"/>
</dbReference>
<evidence type="ECO:0000313" key="6">
    <source>
        <dbReference type="Proteomes" id="UP001152795"/>
    </source>
</evidence>
<evidence type="ECO:0000313" key="5">
    <source>
        <dbReference type="EMBL" id="CAB4044620.1"/>
    </source>
</evidence>
<sequence length="234" mass="26907">MQAITALAHLRAAVLYFMDLSEQCGHTIEEQIQLFTNIKPLFVNKPIIAVMNKTDIIRPDELTDENKKRLAYFKTEGITTVCTSTVTEEGIMNLKTEACERLLAQRVETKIKSKKADGILNRIHVATPAQRDTKDRPPCIPEAVLNRKKMMETDSKPKKKLAKEIEQEMGDDYRVDLQQHWVLENEEDKVDIVPEIYLGKNIADFIDPDIMKKLEELEKEEELREAAGEYDSDM</sequence>
<dbReference type="Pfam" id="PF08155">
    <property type="entry name" value="NOGCT"/>
    <property type="match status" value="1"/>
</dbReference>
<evidence type="ECO:0000256" key="2">
    <source>
        <dbReference type="ARBA" id="ARBA00022517"/>
    </source>
</evidence>
<keyword evidence="3" id="KW-0547">Nucleotide-binding</keyword>
<dbReference type="Proteomes" id="UP001152795">
    <property type="component" value="Unassembled WGS sequence"/>
</dbReference>
<dbReference type="GO" id="GO:0005730">
    <property type="term" value="C:nucleolus"/>
    <property type="evidence" value="ECO:0007669"/>
    <property type="project" value="UniProtKB-SubCell"/>
</dbReference>
<dbReference type="GO" id="GO:0042254">
    <property type="term" value="P:ribosome biogenesis"/>
    <property type="evidence" value="ECO:0007669"/>
    <property type="project" value="UniProtKB-KW"/>
</dbReference>
<evidence type="ECO:0000256" key="3">
    <source>
        <dbReference type="ARBA" id="ARBA00022741"/>
    </source>
</evidence>
<keyword evidence="4" id="KW-0539">Nucleus</keyword>
<dbReference type="InterPro" id="IPR031167">
    <property type="entry name" value="G_OBG"/>
</dbReference>
<dbReference type="SUPFAM" id="SSF52540">
    <property type="entry name" value="P-loop containing nucleoside triphosphate hydrolases"/>
    <property type="match status" value="1"/>
</dbReference>
<comment type="caution">
    <text evidence="5">The sequence shown here is derived from an EMBL/GenBank/DDBJ whole genome shotgun (WGS) entry which is preliminary data.</text>
</comment>
<evidence type="ECO:0000256" key="4">
    <source>
        <dbReference type="ARBA" id="ARBA00023242"/>
    </source>
</evidence>
<dbReference type="PROSITE" id="PS51710">
    <property type="entry name" value="G_OBG"/>
    <property type="match status" value="1"/>
</dbReference>
<dbReference type="EMBL" id="CACRXK020035597">
    <property type="protein sequence ID" value="CAB4044620.1"/>
    <property type="molecule type" value="Genomic_DNA"/>
</dbReference>
<dbReference type="GO" id="GO:0005525">
    <property type="term" value="F:GTP binding"/>
    <property type="evidence" value="ECO:0007669"/>
    <property type="project" value="InterPro"/>
</dbReference>
<name>A0A7D9KF25_PARCT</name>